<dbReference type="RefSeq" id="WP_210510977.1">
    <property type="nucleotide sequence ID" value="NZ_JAFIDN010000003.1"/>
</dbReference>
<keyword evidence="2" id="KW-1185">Reference proteome</keyword>
<dbReference type="AlphaFoldDB" id="A0A8J7UU63"/>
<sequence>MPIVDGTRTTVRTITGYCQMGMDVDHFVHTSASITCPGLLYFCDEIRVLRAAHCFFSI</sequence>
<gene>
    <name evidence="1" type="ORF">NATSA_05340</name>
</gene>
<accession>A0A8J7UU63</accession>
<organism evidence="1 2">
    <name type="scientific">Natronogracilivirga saccharolytica</name>
    <dbReference type="NCBI Taxonomy" id="2812953"/>
    <lineage>
        <taxon>Bacteria</taxon>
        <taxon>Pseudomonadati</taxon>
        <taxon>Balneolota</taxon>
        <taxon>Balneolia</taxon>
        <taxon>Balneolales</taxon>
        <taxon>Cyclonatronaceae</taxon>
        <taxon>Natronogracilivirga</taxon>
    </lineage>
</organism>
<reference evidence="1" key="1">
    <citation type="submission" date="2021-02" db="EMBL/GenBank/DDBJ databases">
        <title>Natronogracilivirga saccharolytica gen. nov. sp. nov. a new anaerobic, haloalkiliphilic carbohydrate-fermenting bacterium from soda lake and proposing of Cyclonatronumiaceae fam. nov. in the phylum Balneolaeota.</title>
        <authorList>
            <person name="Zhilina T.N."/>
            <person name="Sorokin D.Y."/>
            <person name="Zavarzina D.G."/>
            <person name="Toshchakov S.V."/>
            <person name="Kublanov I.V."/>
        </authorList>
    </citation>
    <scope>NUCLEOTIDE SEQUENCE</scope>
    <source>
        <strain evidence="1">Z-1702</strain>
    </source>
</reference>
<comment type="caution">
    <text evidence="1">The sequence shown here is derived from an EMBL/GenBank/DDBJ whole genome shotgun (WGS) entry which is preliminary data.</text>
</comment>
<name>A0A8J7UU63_9BACT</name>
<proteinExistence type="predicted"/>
<evidence type="ECO:0000313" key="2">
    <source>
        <dbReference type="Proteomes" id="UP000673975"/>
    </source>
</evidence>
<evidence type="ECO:0000313" key="1">
    <source>
        <dbReference type="EMBL" id="MBP3192080.1"/>
    </source>
</evidence>
<protein>
    <submittedName>
        <fullName evidence="1">Uncharacterized protein</fullName>
    </submittedName>
</protein>
<dbReference type="EMBL" id="JAFIDN010000003">
    <property type="protein sequence ID" value="MBP3192080.1"/>
    <property type="molecule type" value="Genomic_DNA"/>
</dbReference>
<dbReference type="Proteomes" id="UP000673975">
    <property type="component" value="Unassembled WGS sequence"/>
</dbReference>